<proteinExistence type="predicted"/>
<reference evidence="1" key="1">
    <citation type="submission" date="2020-09" db="EMBL/GenBank/DDBJ databases">
        <title>De no assembly of potato wild relative species, Solanum commersonii.</title>
        <authorList>
            <person name="Cho K."/>
        </authorList>
    </citation>
    <scope>NUCLEOTIDE SEQUENCE</scope>
    <source>
        <strain evidence="1">LZ3.2</strain>
        <tissue evidence="1">Leaf</tissue>
    </source>
</reference>
<accession>A0A9J5W0B6</accession>
<evidence type="ECO:0000313" key="2">
    <source>
        <dbReference type="Proteomes" id="UP000824120"/>
    </source>
</evidence>
<evidence type="ECO:0000313" key="1">
    <source>
        <dbReference type="EMBL" id="KAG5568909.1"/>
    </source>
</evidence>
<gene>
    <name evidence="1" type="ORF">H5410_064072</name>
</gene>
<comment type="caution">
    <text evidence="1">The sequence shown here is derived from an EMBL/GenBank/DDBJ whole genome shotgun (WGS) entry which is preliminary data.</text>
</comment>
<dbReference type="Proteomes" id="UP000824120">
    <property type="component" value="Unassembled WGS sequence"/>
</dbReference>
<dbReference type="AlphaFoldDB" id="A0A9J5W0B6"/>
<sequence length="140" mass="15883">MERLALAAKATHFQDQSDPDWPSAAKAANFQGQAIRVVHGFFGDPEFRPHIYLIFTWTSVKTLPMKPVGPNIQNGPFSKSNDPRAIHGFLVIQNFDLIFAKILPGHPLRPYLWSGWPSRPKRPIFKSNDPEAGKPPFYQF</sequence>
<protein>
    <submittedName>
        <fullName evidence="1">Uncharacterized protein</fullName>
    </submittedName>
</protein>
<keyword evidence="2" id="KW-1185">Reference proteome</keyword>
<organism evidence="1 2">
    <name type="scientific">Solanum commersonii</name>
    <name type="common">Commerson's wild potato</name>
    <name type="synonym">Commerson's nightshade</name>
    <dbReference type="NCBI Taxonomy" id="4109"/>
    <lineage>
        <taxon>Eukaryota</taxon>
        <taxon>Viridiplantae</taxon>
        <taxon>Streptophyta</taxon>
        <taxon>Embryophyta</taxon>
        <taxon>Tracheophyta</taxon>
        <taxon>Spermatophyta</taxon>
        <taxon>Magnoliopsida</taxon>
        <taxon>eudicotyledons</taxon>
        <taxon>Gunneridae</taxon>
        <taxon>Pentapetalae</taxon>
        <taxon>asterids</taxon>
        <taxon>lamiids</taxon>
        <taxon>Solanales</taxon>
        <taxon>Solanaceae</taxon>
        <taxon>Solanoideae</taxon>
        <taxon>Solaneae</taxon>
        <taxon>Solanum</taxon>
    </lineage>
</organism>
<dbReference type="EMBL" id="JACXVP010000021">
    <property type="protein sequence ID" value="KAG5568909.1"/>
    <property type="molecule type" value="Genomic_DNA"/>
</dbReference>
<name>A0A9J5W0B6_SOLCO</name>